<reference evidence="1 2" key="1">
    <citation type="submission" date="2023-01" db="EMBL/GenBank/DDBJ databases">
        <title>Novel diversity within Roseofilum (Cyanobacteria; Desertifilaceae) from marine benthic mats with descriptions of four novel species.</title>
        <authorList>
            <person name="Wang Y."/>
            <person name="Berthold D.E."/>
            <person name="Hu J."/>
            <person name="Lefler F.W."/>
            <person name="Laughinghouse H.D. IV."/>
        </authorList>
    </citation>
    <scope>NUCLEOTIDE SEQUENCE [LARGE SCALE GENOMIC DNA]</scope>
    <source>
        <strain evidence="1 2">BLCC-M143</strain>
    </source>
</reference>
<organism evidence="1 2">
    <name type="scientific">Roseofilum casamattae BLCC-M143</name>
    <dbReference type="NCBI Taxonomy" id="3022442"/>
    <lineage>
        <taxon>Bacteria</taxon>
        <taxon>Bacillati</taxon>
        <taxon>Cyanobacteriota</taxon>
        <taxon>Cyanophyceae</taxon>
        <taxon>Desertifilales</taxon>
        <taxon>Desertifilaceae</taxon>
        <taxon>Roseofilum</taxon>
        <taxon>Roseofilum casamattae</taxon>
    </lineage>
</organism>
<dbReference type="EMBL" id="JAQOSQ010000072">
    <property type="protein sequence ID" value="MDJ1185931.1"/>
    <property type="molecule type" value="Genomic_DNA"/>
</dbReference>
<dbReference type="Proteomes" id="UP001232992">
    <property type="component" value="Unassembled WGS sequence"/>
</dbReference>
<sequence>MTFSIHQFSRGIINPTQNTKGEWVSGGYGKEIENESHTVPEEIQQAVNTTSRRGYRAFGIPNAYPPKLDEIALIARDLGKYCVLAVANKLRDDTGTRQFVGYRYFWLDKTQLQHHPNRQNFDGIGTLLWYWQQQKKPRFDIGDLQNDRT</sequence>
<comment type="caution">
    <text evidence="1">The sequence shown here is derived from an EMBL/GenBank/DDBJ whole genome shotgun (WGS) entry which is preliminary data.</text>
</comment>
<gene>
    <name evidence="1" type="ORF">PMH09_22395</name>
</gene>
<feature type="non-terminal residue" evidence="1">
    <location>
        <position position="149"/>
    </location>
</feature>
<evidence type="ECO:0000313" key="1">
    <source>
        <dbReference type="EMBL" id="MDJ1185931.1"/>
    </source>
</evidence>
<protein>
    <submittedName>
        <fullName evidence="1">Uncharacterized protein</fullName>
    </submittedName>
</protein>
<name>A0ABT7C4S5_9CYAN</name>
<evidence type="ECO:0000313" key="2">
    <source>
        <dbReference type="Proteomes" id="UP001232992"/>
    </source>
</evidence>
<keyword evidence="2" id="KW-1185">Reference proteome</keyword>
<proteinExistence type="predicted"/>
<accession>A0ABT7C4S5</accession>